<dbReference type="Gene3D" id="3.30.420.40">
    <property type="match status" value="2"/>
</dbReference>
<dbReference type="PANTHER" id="PTHR42742:SF3">
    <property type="entry name" value="FRUCTOKINASE"/>
    <property type="match status" value="1"/>
</dbReference>
<name>A0A0R2CIV1_9LACO</name>
<evidence type="ECO:0000313" key="15">
    <source>
        <dbReference type="Proteomes" id="UP000051131"/>
    </source>
</evidence>
<evidence type="ECO:0000256" key="5">
    <source>
        <dbReference type="ARBA" id="ARBA00022741"/>
    </source>
</evidence>
<evidence type="ECO:0000256" key="6">
    <source>
        <dbReference type="ARBA" id="ARBA00022777"/>
    </source>
</evidence>
<evidence type="ECO:0000256" key="4">
    <source>
        <dbReference type="ARBA" id="ARBA00022723"/>
    </source>
</evidence>
<keyword evidence="5" id="KW-0547">Nucleotide-binding</keyword>
<comment type="cofactor">
    <cofactor evidence="1">
        <name>Mg(2+)</name>
        <dbReference type="ChEBI" id="CHEBI:18420"/>
    </cofactor>
</comment>
<dbReference type="GO" id="GO:0046872">
    <property type="term" value="F:metal ion binding"/>
    <property type="evidence" value="ECO:0007669"/>
    <property type="project" value="UniProtKB-KW"/>
</dbReference>
<keyword evidence="10" id="KW-0119">Carbohydrate metabolism</keyword>
<protein>
    <recommendedName>
        <fullName evidence="13">Fructokinase</fullName>
        <ecNumber evidence="11">2.7.1.4</ecNumber>
    </recommendedName>
</protein>
<sequence>MLLGSIEAGGTKFVCAIGDENYNIIESINFPTTNPKETLVKTINFFKKFPDLLSIGIASFGPIEVRKTEPNYGYITSTPKPGWRNTDFIGTIKEALDLPLFWTTDVNGSAYGEYSAYKEKKNNINSLVYYTIGTGIGAGVIIDNNFIGSEGHPEMGHIFVKHHPLDLNFKGICPYHGDCLEGLASGPTFKARLGVLGQNIPLSNSIWEIIAYYIAQAAIQATLTFRPQKIVIGGGVSSEKFLVKVRAQFKKLLNEYIAIKDLDNYIVMPLVSNNGSATRGNFALALEALNSR</sequence>
<dbReference type="InterPro" id="IPR054618">
    <property type="entry name" value="ScrK"/>
</dbReference>
<dbReference type="FunFam" id="3.30.420.40:FF:000136">
    <property type="entry name" value="Putative fructokinase"/>
    <property type="match status" value="1"/>
</dbReference>
<dbReference type="CDD" id="cd24067">
    <property type="entry name" value="ASKHA_NBD_ROK_BsFRK-like"/>
    <property type="match status" value="1"/>
</dbReference>
<keyword evidence="9" id="KW-0460">Magnesium</keyword>
<evidence type="ECO:0000256" key="12">
    <source>
        <dbReference type="ARBA" id="ARBA00048451"/>
    </source>
</evidence>
<evidence type="ECO:0000313" key="14">
    <source>
        <dbReference type="EMBL" id="KRM89908.1"/>
    </source>
</evidence>
<dbReference type="InterPro" id="IPR000600">
    <property type="entry name" value="ROK"/>
</dbReference>
<keyword evidence="3 14" id="KW-0808">Transferase</keyword>
<evidence type="ECO:0000256" key="9">
    <source>
        <dbReference type="ARBA" id="ARBA00022842"/>
    </source>
</evidence>
<dbReference type="GO" id="GO:0008483">
    <property type="term" value="F:transaminase activity"/>
    <property type="evidence" value="ECO:0007669"/>
    <property type="project" value="UniProtKB-KW"/>
</dbReference>
<dbReference type="PATRIC" id="fig|1423729.3.peg.1757"/>
<keyword evidence="4" id="KW-0479">Metal-binding</keyword>
<comment type="similarity">
    <text evidence="2">Belongs to the ROK (NagC/XylR) family.</text>
</comment>
<comment type="catalytic activity">
    <reaction evidence="12">
        <text>D-fructose + ATP = D-fructose 6-phosphate + ADP + H(+)</text>
        <dbReference type="Rhea" id="RHEA:16125"/>
        <dbReference type="ChEBI" id="CHEBI:15378"/>
        <dbReference type="ChEBI" id="CHEBI:30616"/>
        <dbReference type="ChEBI" id="CHEBI:37721"/>
        <dbReference type="ChEBI" id="CHEBI:61527"/>
        <dbReference type="ChEBI" id="CHEBI:456216"/>
        <dbReference type="EC" id="2.7.1.4"/>
    </reaction>
</comment>
<keyword evidence="14" id="KW-0032">Aminotransferase</keyword>
<evidence type="ECO:0000256" key="11">
    <source>
        <dbReference type="ARBA" id="ARBA00038887"/>
    </source>
</evidence>
<evidence type="ECO:0000256" key="2">
    <source>
        <dbReference type="ARBA" id="ARBA00006479"/>
    </source>
</evidence>
<dbReference type="RefSeq" id="WP_057829769.1">
    <property type="nucleotide sequence ID" value="NZ_AYZE01000017.1"/>
</dbReference>
<keyword evidence="7" id="KW-0862">Zinc</keyword>
<dbReference type="InterPro" id="IPR051804">
    <property type="entry name" value="Carb_Metab_Reg_Kinase/Isom"/>
</dbReference>
<evidence type="ECO:0000256" key="13">
    <source>
        <dbReference type="ARBA" id="ARBA00074653"/>
    </source>
</evidence>
<keyword evidence="15" id="KW-1185">Reference proteome</keyword>
<dbReference type="EC" id="2.7.1.4" evidence="11"/>
<dbReference type="GO" id="GO:0008865">
    <property type="term" value="F:fructokinase activity"/>
    <property type="evidence" value="ECO:0007669"/>
    <property type="project" value="UniProtKB-EC"/>
</dbReference>
<dbReference type="FunFam" id="3.30.420.40:FF:000153">
    <property type="entry name" value="Putative fructokinase"/>
    <property type="match status" value="1"/>
</dbReference>
<gene>
    <name evidence="14" type="ORF">FC80_GL001730</name>
</gene>
<evidence type="ECO:0000256" key="7">
    <source>
        <dbReference type="ARBA" id="ARBA00022833"/>
    </source>
</evidence>
<organism evidence="14 15">
    <name type="scientific">Liquorilactobacillus cacaonum DSM 21116</name>
    <dbReference type="NCBI Taxonomy" id="1423729"/>
    <lineage>
        <taxon>Bacteria</taxon>
        <taxon>Bacillati</taxon>
        <taxon>Bacillota</taxon>
        <taxon>Bacilli</taxon>
        <taxon>Lactobacillales</taxon>
        <taxon>Lactobacillaceae</taxon>
        <taxon>Liquorilactobacillus</taxon>
    </lineage>
</organism>
<evidence type="ECO:0000256" key="8">
    <source>
        <dbReference type="ARBA" id="ARBA00022840"/>
    </source>
</evidence>
<dbReference type="Proteomes" id="UP000051131">
    <property type="component" value="Unassembled WGS sequence"/>
</dbReference>
<dbReference type="PANTHER" id="PTHR42742">
    <property type="entry name" value="TRANSCRIPTIONAL REPRESSOR MPRA"/>
    <property type="match status" value="1"/>
</dbReference>
<dbReference type="NCBIfam" id="NF045550">
    <property type="entry name" value="FrctkaseScrK"/>
    <property type="match status" value="1"/>
</dbReference>
<dbReference type="OrthoDB" id="9783435at2"/>
<dbReference type="InterPro" id="IPR043129">
    <property type="entry name" value="ATPase_NBD"/>
</dbReference>
<dbReference type="STRING" id="1423729.FC80_GL001730"/>
<dbReference type="Pfam" id="PF00480">
    <property type="entry name" value="ROK"/>
    <property type="match status" value="1"/>
</dbReference>
<dbReference type="SUPFAM" id="SSF53067">
    <property type="entry name" value="Actin-like ATPase domain"/>
    <property type="match status" value="1"/>
</dbReference>
<reference evidence="14 15" key="1">
    <citation type="journal article" date="2015" name="Genome Announc.">
        <title>Expanding the biotechnology potential of lactobacilli through comparative genomics of 213 strains and associated genera.</title>
        <authorList>
            <person name="Sun Z."/>
            <person name="Harris H.M."/>
            <person name="McCann A."/>
            <person name="Guo C."/>
            <person name="Argimon S."/>
            <person name="Zhang W."/>
            <person name="Yang X."/>
            <person name="Jeffery I.B."/>
            <person name="Cooney J.C."/>
            <person name="Kagawa T.F."/>
            <person name="Liu W."/>
            <person name="Song Y."/>
            <person name="Salvetti E."/>
            <person name="Wrobel A."/>
            <person name="Rasinkangas P."/>
            <person name="Parkhill J."/>
            <person name="Rea M.C."/>
            <person name="O'Sullivan O."/>
            <person name="Ritari J."/>
            <person name="Douillard F.P."/>
            <person name="Paul Ross R."/>
            <person name="Yang R."/>
            <person name="Briner A.E."/>
            <person name="Felis G.E."/>
            <person name="de Vos W.M."/>
            <person name="Barrangou R."/>
            <person name="Klaenhammer T.R."/>
            <person name="Caufield P.W."/>
            <person name="Cui Y."/>
            <person name="Zhang H."/>
            <person name="O'Toole P.W."/>
        </authorList>
    </citation>
    <scope>NUCLEOTIDE SEQUENCE [LARGE SCALE GENOMIC DNA]</scope>
    <source>
        <strain evidence="14 15">DSM 21116</strain>
    </source>
</reference>
<evidence type="ECO:0000256" key="1">
    <source>
        <dbReference type="ARBA" id="ARBA00001946"/>
    </source>
</evidence>
<comment type="caution">
    <text evidence="14">The sequence shown here is derived from an EMBL/GenBank/DDBJ whole genome shotgun (WGS) entry which is preliminary data.</text>
</comment>
<dbReference type="EMBL" id="AYZE01000017">
    <property type="protein sequence ID" value="KRM89908.1"/>
    <property type="molecule type" value="Genomic_DNA"/>
</dbReference>
<proteinExistence type="inferred from homology"/>
<evidence type="ECO:0000256" key="10">
    <source>
        <dbReference type="ARBA" id="ARBA00023277"/>
    </source>
</evidence>
<keyword evidence="6 14" id="KW-0418">Kinase</keyword>
<keyword evidence="8" id="KW-0067">ATP-binding</keyword>
<dbReference type="GO" id="GO:0005524">
    <property type="term" value="F:ATP binding"/>
    <property type="evidence" value="ECO:0007669"/>
    <property type="project" value="UniProtKB-KW"/>
</dbReference>
<accession>A0A0R2CIV1</accession>
<dbReference type="AlphaFoldDB" id="A0A0R2CIV1"/>
<evidence type="ECO:0000256" key="3">
    <source>
        <dbReference type="ARBA" id="ARBA00022679"/>
    </source>
</evidence>